<evidence type="ECO:0000256" key="1">
    <source>
        <dbReference type="SAM" id="SignalP"/>
    </source>
</evidence>
<dbReference type="Proteomes" id="UP000463983">
    <property type="component" value="Chromosome"/>
</dbReference>
<dbReference type="KEGG" id="caqa:MICH65_0525"/>
<dbReference type="EMBL" id="CP047901">
    <property type="protein sequence ID" value="QHO63506.1"/>
    <property type="molecule type" value="Genomic_DNA"/>
</dbReference>
<organism evidence="2 3">
    <name type="scientific">Candidatus Chazhemtobacterium aquaticus</name>
    <dbReference type="NCBI Taxonomy" id="2715735"/>
    <lineage>
        <taxon>Bacteria</taxon>
        <taxon>Candidatus Chazhemtobacteraceae</taxon>
        <taxon>Candidatus Chazhemtobacterium</taxon>
    </lineage>
</organism>
<gene>
    <name evidence="2" type="ORF">MICH65_0525</name>
</gene>
<proteinExistence type="predicted"/>
<feature type="chain" id="PRO_5032901949" evidence="1">
    <location>
        <begin position="27"/>
        <end position="599"/>
    </location>
</feature>
<keyword evidence="1" id="KW-0732">Signal</keyword>
<protein>
    <submittedName>
        <fullName evidence="2">Uncharacterized protein</fullName>
    </submittedName>
</protein>
<feature type="signal peptide" evidence="1">
    <location>
        <begin position="1"/>
        <end position="26"/>
    </location>
</feature>
<dbReference type="AlphaFoldDB" id="A0A857N611"/>
<keyword evidence="3" id="KW-1185">Reference proteome</keyword>
<sequence length="599" mass="69925">MVMNKRSGVTALLLGLMLLLTTEARAAELNMVTPVFPVRDCSYWREGCDTKHFDDLRNVVIESELPATWLIHYDVLVDNYLMKELTNLPDNQEIGLFLEVTRRWAEEARVKFDWEEEHWSAADKLFSSGYTLEERRKLVDEAFNKFREKFGEYPKAYGCWYVDGYTMEYIREKYGAEVVLGLADQYSTDGYQTWGQYINQPYYVSKKSAIEPAKHEEDNSGVVKILWAPREPTLSFGDSVEFSNFSLQVNDYNRGKGLPHDYFVRLLNDLTINVKGSVSQVVIGLEVGEVNEVFLAELSRQLETLKEMEGEDFKVVTMSDFNRFYREKTSESATLLVSSQPSKTYESYWYMSPDYRLGLFVEDNQVILKDYRYYHQNLWRDNDQVRRDGRHNLSRLVPALVDEVALGNQIVLGKSDGFEIQEIEDGYVIRFEDKTIKLKKEEPVFEGFKPGEIPEKITDETNPEERGCFGLAGGYKEPYSCVKEWIVRATQLIPDIRYSSIEGEKFLGLKVDEEHLVGVRWPNIKTGKFYFEFPILENFLSIKKKLTPDFEWFGKQEYEVSKYKGEVIDKQAEYGQDNLRRIDREDKVFENGYYIVVEQ</sequence>
<accession>A0A857N611</accession>
<dbReference type="Gene3D" id="3.20.20.510">
    <property type="entry name" value="Uncharacterised protein PF12979, DUF3863"/>
    <property type="match status" value="1"/>
</dbReference>
<name>A0A857N611_9BACT</name>
<reference evidence="3" key="1">
    <citation type="journal article" date="2020" name="Microorganisms">
        <title>Complete Genome of a Member of a New Bacterial Lineage in the Microgenomates Group Reveals an Unusual Nucleotide Composition Disparity Between Two Strands of DNA and Limited Metabolic Potential.</title>
        <authorList>
            <person name="Kadnikov V.V."/>
            <person name="Mardanov A.V."/>
            <person name="Beletsky A.V."/>
            <person name="Karnachuk O.V."/>
            <person name="Ravin N.V."/>
        </authorList>
    </citation>
    <scope>NUCLEOTIDE SEQUENCE [LARGE SCALE GENOMIC DNA]</scope>
</reference>
<evidence type="ECO:0000313" key="3">
    <source>
        <dbReference type="Proteomes" id="UP000463983"/>
    </source>
</evidence>
<evidence type="ECO:0000313" key="2">
    <source>
        <dbReference type="EMBL" id="QHO63506.1"/>
    </source>
</evidence>